<accession>A0A7M3MCH4</accession>
<sequence length="231" mass="26615">MKKLFAFFLCIMCVTLGVSLAHAQTTTIGDPDPELMQKLQKRYETLKGFQAEFSQVLVNKSSGDAQQRTGVIAFKKPQLIRWETLEPEPELLLVGEDFVWDYYPDEEIVYKYHVEELLESQTMLRFISGKASLEEDFFVTEIDDPETPELVKLDLVPKVPEPGLVQAFVWVEPKETLFRKITLLDFYGNENTVAFEDIEINPTFERDAFMFTPPPDVELFDNTTKERGVGE</sequence>
<evidence type="ECO:0000313" key="3">
    <source>
        <dbReference type="EMBL" id="TVM15644.1"/>
    </source>
</evidence>
<feature type="chain" id="PRO_5029508217" evidence="2">
    <location>
        <begin position="24"/>
        <end position="231"/>
    </location>
</feature>
<organism evidence="3 4">
    <name type="scientific">Oceanidesulfovibrio indonesiensis</name>
    <dbReference type="NCBI Taxonomy" id="54767"/>
    <lineage>
        <taxon>Bacteria</taxon>
        <taxon>Pseudomonadati</taxon>
        <taxon>Thermodesulfobacteriota</taxon>
        <taxon>Desulfovibrionia</taxon>
        <taxon>Desulfovibrionales</taxon>
        <taxon>Desulfovibrionaceae</taxon>
        <taxon>Oceanidesulfovibrio</taxon>
    </lineage>
</organism>
<keyword evidence="3" id="KW-0449">Lipoprotein</keyword>
<evidence type="ECO:0000256" key="1">
    <source>
        <dbReference type="ARBA" id="ARBA00022729"/>
    </source>
</evidence>
<dbReference type="InterPro" id="IPR029046">
    <property type="entry name" value="LolA/LolB/LppX"/>
</dbReference>
<dbReference type="InterPro" id="IPR004564">
    <property type="entry name" value="OM_lipoprot_carrier_LolA-like"/>
</dbReference>
<evidence type="ECO:0000256" key="2">
    <source>
        <dbReference type="SAM" id="SignalP"/>
    </source>
</evidence>
<keyword evidence="1 2" id="KW-0732">Signal</keyword>
<dbReference type="RefSeq" id="WP_144303969.1">
    <property type="nucleotide sequence ID" value="NZ_QMIE01000015.1"/>
</dbReference>
<protein>
    <submittedName>
        <fullName evidence="3">Outer membrane lipoprotein carrier protein LolA</fullName>
    </submittedName>
</protein>
<dbReference type="PANTHER" id="PTHR35869:SF1">
    <property type="entry name" value="OUTER-MEMBRANE LIPOPROTEIN CARRIER PROTEIN"/>
    <property type="match status" value="1"/>
</dbReference>
<dbReference type="OrthoDB" id="9785727at2"/>
<reference evidence="3 4" key="1">
    <citation type="submission" date="2018-06" db="EMBL/GenBank/DDBJ databases">
        <title>Complete genome of Desulfovibrio indonesiensis P37SLT.</title>
        <authorList>
            <person name="Crispim J.S."/>
            <person name="Vidigal P.M.P."/>
            <person name="Silva L.C.F."/>
            <person name="Laguardia C.N."/>
            <person name="Araujo L.C."/>
            <person name="Dias R.S."/>
            <person name="Sousa M.P."/>
            <person name="Paula S.O."/>
            <person name="Silva C."/>
        </authorList>
    </citation>
    <scope>NUCLEOTIDE SEQUENCE [LARGE SCALE GENOMIC DNA]</scope>
    <source>
        <strain evidence="3 4">P37SLT</strain>
    </source>
</reference>
<name>A0A7M3MCH4_9BACT</name>
<comment type="caution">
    <text evidence="3">The sequence shown here is derived from an EMBL/GenBank/DDBJ whole genome shotgun (WGS) entry which is preliminary data.</text>
</comment>
<dbReference type="PANTHER" id="PTHR35869">
    <property type="entry name" value="OUTER-MEMBRANE LIPOPROTEIN CARRIER PROTEIN"/>
    <property type="match status" value="1"/>
</dbReference>
<evidence type="ECO:0000313" key="4">
    <source>
        <dbReference type="Proteomes" id="UP000448292"/>
    </source>
</evidence>
<dbReference type="SUPFAM" id="SSF89392">
    <property type="entry name" value="Prokaryotic lipoproteins and lipoprotein localization factors"/>
    <property type="match status" value="1"/>
</dbReference>
<dbReference type="Pfam" id="PF03548">
    <property type="entry name" value="LolA"/>
    <property type="match status" value="1"/>
</dbReference>
<dbReference type="CDD" id="cd16325">
    <property type="entry name" value="LolA"/>
    <property type="match status" value="1"/>
</dbReference>
<dbReference type="EMBL" id="QMIE01000015">
    <property type="protein sequence ID" value="TVM15644.1"/>
    <property type="molecule type" value="Genomic_DNA"/>
</dbReference>
<proteinExistence type="predicted"/>
<dbReference type="Proteomes" id="UP000448292">
    <property type="component" value="Unassembled WGS sequence"/>
</dbReference>
<feature type="signal peptide" evidence="2">
    <location>
        <begin position="1"/>
        <end position="23"/>
    </location>
</feature>
<keyword evidence="4" id="KW-1185">Reference proteome</keyword>
<gene>
    <name evidence="3" type="ORF">DPQ33_14700</name>
</gene>
<dbReference type="AlphaFoldDB" id="A0A7M3MCH4"/>
<dbReference type="Gene3D" id="2.50.20.10">
    <property type="entry name" value="Lipoprotein localisation LolA/LolB/LppX"/>
    <property type="match status" value="1"/>
</dbReference>